<dbReference type="AlphaFoldDB" id="A0AB34K839"/>
<organism evidence="1 2">
    <name type="scientific">Prymnesium parvum</name>
    <name type="common">Toxic golden alga</name>
    <dbReference type="NCBI Taxonomy" id="97485"/>
    <lineage>
        <taxon>Eukaryota</taxon>
        <taxon>Haptista</taxon>
        <taxon>Haptophyta</taxon>
        <taxon>Prymnesiophyceae</taxon>
        <taxon>Prymnesiales</taxon>
        <taxon>Prymnesiaceae</taxon>
        <taxon>Prymnesium</taxon>
    </lineage>
</organism>
<keyword evidence="2" id="KW-1185">Reference proteome</keyword>
<sequence>MEWVRVLLVRRSAGHRLPPAVALAGAAQCEAPTRLTADTVPSEAARPCGAPAVPCHLFRATPHLRRHATPATRTHTREGESHRCLHGAAAAPPLHYLCRASGVLLRCLRSSSAVPCLCKRVCICHRGAFLRSLVLATCVWRWACRRCEERAIDAHADRISSCHPTVSRLLGTRHFAKGRATDPFEESIAH</sequence>
<proteinExistence type="predicted"/>
<evidence type="ECO:0000313" key="1">
    <source>
        <dbReference type="EMBL" id="KAL1529348.1"/>
    </source>
</evidence>
<evidence type="ECO:0008006" key="3">
    <source>
        <dbReference type="Google" id="ProtNLM"/>
    </source>
</evidence>
<protein>
    <recommendedName>
        <fullName evidence="3">Secreted protein</fullName>
    </recommendedName>
</protein>
<dbReference type="Proteomes" id="UP001515480">
    <property type="component" value="Unassembled WGS sequence"/>
</dbReference>
<name>A0AB34K839_PRYPA</name>
<gene>
    <name evidence="1" type="ORF">AB1Y20_000300</name>
</gene>
<dbReference type="EMBL" id="JBGBPQ010000001">
    <property type="protein sequence ID" value="KAL1529348.1"/>
    <property type="molecule type" value="Genomic_DNA"/>
</dbReference>
<evidence type="ECO:0000313" key="2">
    <source>
        <dbReference type="Proteomes" id="UP001515480"/>
    </source>
</evidence>
<reference evidence="1 2" key="1">
    <citation type="journal article" date="2024" name="Science">
        <title>Giant polyketide synthase enzymes in the biosynthesis of giant marine polyether toxins.</title>
        <authorList>
            <person name="Fallon T.R."/>
            <person name="Shende V.V."/>
            <person name="Wierzbicki I.H."/>
            <person name="Pendleton A.L."/>
            <person name="Watervoot N.F."/>
            <person name="Auber R.P."/>
            <person name="Gonzalez D.J."/>
            <person name="Wisecaver J.H."/>
            <person name="Moore B.S."/>
        </authorList>
    </citation>
    <scope>NUCLEOTIDE SEQUENCE [LARGE SCALE GENOMIC DNA]</scope>
    <source>
        <strain evidence="1 2">12B1</strain>
    </source>
</reference>
<comment type="caution">
    <text evidence="1">The sequence shown here is derived from an EMBL/GenBank/DDBJ whole genome shotgun (WGS) entry which is preliminary data.</text>
</comment>
<accession>A0AB34K839</accession>